<reference evidence="19 20" key="1">
    <citation type="submission" date="2016-06" db="EMBL/GenBank/DDBJ databases">
        <authorList>
            <person name="Olsen C.W."/>
            <person name="Carey S."/>
            <person name="Hinshaw L."/>
            <person name="Karasin A.I."/>
        </authorList>
    </citation>
    <scope>NUCLEOTIDE SEQUENCE [LARGE SCALE GENOMIC DNA]</scope>
    <source>
        <strain evidence="19 20">LZ-22</strain>
    </source>
</reference>
<evidence type="ECO:0000256" key="7">
    <source>
        <dbReference type="ARBA" id="ARBA00022839"/>
    </source>
</evidence>
<organism evidence="19 20">
    <name type="scientific">Raineyella antarctica</name>
    <dbReference type="NCBI Taxonomy" id="1577474"/>
    <lineage>
        <taxon>Bacteria</taxon>
        <taxon>Bacillati</taxon>
        <taxon>Actinomycetota</taxon>
        <taxon>Actinomycetes</taxon>
        <taxon>Propionibacteriales</taxon>
        <taxon>Propionibacteriaceae</taxon>
        <taxon>Raineyella</taxon>
    </lineage>
</organism>
<proteinExistence type="inferred from homology"/>
<dbReference type="InterPro" id="IPR000212">
    <property type="entry name" value="DNA_helicase_UvrD/REP"/>
</dbReference>
<dbReference type="GO" id="GO:0003677">
    <property type="term" value="F:DNA binding"/>
    <property type="evidence" value="ECO:0007669"/>
    <property type="project" value="UniProtKB-KW"/>
</dbReference>
<comment type="catalytic activity">
    <reaction evidence="14">
        <text>ATP + H2O = ADP + phosphate + H(+)</text>
        <dbReference type="Rhea" id="RHEA:13065"/>
        <dbReference type="ChEBI" id="CHEBI:15377"/>
        <dbReference type="ChEBI" id="CHEBI:15378"/>
        <dbReference type="ChEBI" id="CHEBI:30616"/>
        <dbReference type="ChEBI" id="CHEBI:43474"/>
        <dbReference type="ChEBI" id="CHEBI:456216"/>
        <dbReference type="EC" id="5.6.2.4"/>
    </reaction>
</comment>
<evidence type="ECO:0000313" key="19">
    <source>
        <dbReference type="EMBL" id="SDB85949.1"/>
    </source>
</evidence>
<keyword evidence="20" id="KW-1185">Reference proteome</keyword>
<evidence type="ECO:0000256" key="9">
    <source>
        <dbReference type="ARBA" id="ARBA00023125"/>
    </source>
</evidence>
<dbReference type="Gene3D" id="1.10.10.160">
    <property type="match status" value="1"/>
</dbReference>
<keyword evidence="10" id="KW-0234">DNA repair</keyword>
<dbReference type="Gene3D" id="3.40.50.300">
    <property type="entry name" value="P-loop containing nucleotide triphosphate hydrolases"/>
    <property type="match status" value="3"/>
</dbReference>
<evidence type="ECO:0000256" key="1">
    <source>
        <dbReference type="ARBA" id="ARBA00009922"/>
    </source>
</evidence>
<evidence type="ECO:0000256" key="14">
    <source>
        <dbReference type="ARBA" id="ARBA00048988"/>
    </source>
</evidence>
<comment type="catalytic activity">
    <reaction evidence="12">
        <text>Couples ATP hydrolysis with the unwinding of duplex DNA by translocating in the 3'-5' direction.</text>
        <dbReference type="EC" id="5.6.2.4"/>
    </reaction>
</comment>
<dbReference type="InterPro" id="IPR038726">
    <property type="entry name" value="PDDEXK_AddAB-type"/>
</dbReference>
<gene>
    <name evidence="19" type="ORF">GA0111570_105131</name>
</gene>
<evidence type="ECO:0000256" key="12">
    <source>
        <dbReference type="ARBA" id="ARBA00034617"/>
    </source>
</evidence>
<dbReference type="GO" id="GO:0000725">
    <property type="term" value="P:recombinational repair"/>
    <property type="evidence" value="ECO:0007669"/>
    <property type="project" value="TreeGrafter"/>
</dbReference>
<evidence type="ECO:0000256" key="3">
    <source>
        <dbReference type="ARBA" id="ARBA00022741"/>
    </source>
</evidence>
<evidence type="ECO:0000259" key="17">
    <source>
        <dbReference type="PROSITE" id="PS51198"/>
    </source>
</evidence>
<dbReference type="PROSITE" id="PS51217">
    <property type="entry name" value="UVRD_HELICASE_CTER"/>
    <property type="match status" value="1"/>
</dbReference>
<dbReference type="RefSeq" id="WP_175557417.1">
    <property type="nucleotide sequence ID" value="NZ_FMYF01000005.1"/>
</dbReference>
<dbReference type="GO" id="GO:0005524">
    <property type="term" value="F:ATP binding"/>
    <property type="evidence" value="ECO:0007669"/>
    <property type="project" value="UniProtKB-UniRule"/>
</dbReference>
<feature type="binding site" evidence="15">
    <location>
        <begin position="36"/>
        <end position="43"/>
    </location>
    <ligand>
        <name>ATP</name>
        <dbReference type="ChEBI" id="CHEBI:30616"/>
    </ligand>
</feature>
<dbReference type="Gene3D" id="3.90.320.10">
    <property type="match status" value="1"/>
</dbReference>
<dbReference type="SUPFAM" id="SSF52540">
    <property type="entry name" value="P-loop containing nucleoside triphosphate hydrolases"/>
    <property type="match status" value="1"/>
</dbReference>
<dbReference type="Proteomes" id="UP000199086">
    <property type="component" value="Unassembled WGS sequence"/>
</dbReference>
<dbReference type="GO" id="GO:0033202">
    <property type="term" value="C:DNA helicase complex"/>
    <property type="evidence" value="ECO:0007669"/>
    <property type="project" value="TreeGrafter"/>
</dbReference>
<accession>A0A1G6GVD6</accession>
<evidence type="ECO:0000256" key="13">
    <source>
        <dbReference type="ARBA" id="ARBA00034808"/>
    </source>
</evidence>
<keyword evidence="2" id="KW-0540">Nuclease</keyword>
<name>A0A1G6GVD6_9ACTN</name>
<dbReference type="Gene3D" id="1.10.486.10">
    <property type="entry name" value="PCRA, domain 4"/>
    <property type="match status" value="1"/>
</dbReference>
<keyword evidence="6 15" id="KW-0347">Helicase</keyword>
<keyword evidence="11" id="KW-0413">Isomerase</keyword>
<evidence type="ECO:0000256" key="11">
    <source>
        <dbReference type="ARBA" id="ARBA00023235"/>
    </source>
</evidence>
<dbReference type="InterPro" id="IPR014016">
    <property type="entry name" value="UvrD-like_ATP-bd"/>
</dbReference>
<keyword evidence="9" id="KW-0238">DNA-binding</keyword>
<evidence type="ECO:0000256" key="16">
    <source>
        <dbReference type="SAM" id="MobiDB-lite"/>
    </source>
</evidence>
<feature type="domain" description="UvrD-like helicase ATP-binding" evidence="17">
    <location>
        <begin position="15"/>
        <end position="347"/>
    </location>
</feature>
<keyword evidence="7" id="KW-0269">Exonuclease</keyword>
<sequence length="1045" mass="111579">MNVLDPRALAALVGIPFSAEQLDAITAPLAPGVIIAGAGTGKTTVMAARVVWLVASGLVEPSQVLGLTFTRKAAHELGIRIRQALVAAGLLGDDDAGGSPTVSTYDAFAGTLAAEHGPRLGVEGDLRLVGDAELFALADRVVAARQEKSATLAGVAVSTVVERVIALSGQMLANGATPEQVVEQCDAFEAELLQAPLTRGKPYKDVTQALEVVAMRRELLGFVADLWRAKAREGVVEFADRTALAARLAASVPAVGDQVREEFRVVLLDEYQDTSAAQTRMLASLFSGPDTRSGRGFPVTAVGDPLQAIYEWRGAAVGTIADFPTTFPAADGVPSERYTLRTNRRSGTTVLDVANGVSAPLRAVGGPACPAALVGPEGAPTGTVTVHWARTWDDELAHVVHTLLDEHERAAVPWSRMAVLARRNNDLAVLHRTLEDAGIPAVLVGLGGLLELPECQQVVAVLRLLHDVTDNRAALVLLAGPRWQLGPRDLAVLSRRARRLAAEDEDPVLLDAIDDPGPDGLSPSARERVAALSAELARLREHVTEPVGDLVARIVRTAGILPELLAVRGTEGADQLEALVEAVEDYGARRGGAGLGGLLAWFDAEIEVGTGLEQAAPRGEDAVQLMTVHRAKGLEWDVVLLPSLVDDVFPSKPTPDDWTRTAHVLPFELRGDAGGLPELAEATRDGMTELRERLKAMARDAEKRLGYVAVSRAKQRLHLSGHRWHPDTKGARKVSPFLASGYAALGQDPPADPAEETNPYDVTGPGTPWPPPEPAVAEATRDLAAQVTVWRTALTQGTEPARPGDADIAARADRWDQDVARVIARQRARSMAVDVPVPGRLSVTEIVRGVRDPAALRADIRRPMPVRPSRRATLGTRFHAWVEERFAHQGSLELVFEDEAGIAVGPAHRSGADEEMLAELDHLCRSFEAGAFAERQPHALEQPFALSLGGRLVRGRIDAVYRQPSGSDTDYLVVDWKTHRGGKADPFQLALYRVAAAQAYGVGLDRVAAAFYYVRADRLDVIEDLPGIDDLVAHIADLTGPGPDG</sequence>
<dbReference type="PANTHER" id="PTHR11070">
    <property type="entry name" value="UVRD / RECB / PCRA DNA HELICASE FAMILY MEMBER"/>
    <property type="match status" value="1"/>
</dbReference>
<dbReference type="GO" id="GO:0004527">
    <property type="term" value="F:exonuclease activity"/>
    <property type="evidence" value="ECO:0007669"/>
    <property type="project" value="UniProtKB-KW"/>
</dbReference>
<evidence type="ECO:0000256" key="6">
    <source>
        <dbReference type="ARBA" id="ARBA00022806"/>
    </source>
</evidence>
<dbReference type="PROSITE" id="PS51198">
    <property type="entry name" value="UVRD_HELICASE_ATP_BIND"/>
    <property type="match status" value="1"/>
</dbReference>
<dbReference type="InterPro" id="IPR013986">
    <property type="entry name" value="DExx_box_DNA_helicase_dom_sf"/>
</dbReference>
<keyword evidence="3 15" id="KW-0547">Nucleotide-binding</keyword>
<evidence type="ECO:0000256" key="8">
    <source>
        <dbReference type="ARBA" id="ARBA00022840"/>
    </source>
</evidence>
<feature type="region of interest" description="Disordered" evidence="16">
    <location>
        <begin position="744"/>
        <end position="766"/>
    </location>
</feature>
<dbReference type="PANTHER" id="PTHR11070:SF55">
    <property type="entry name" value="DNA 3'-5' HELICASE"/>
    <property type="match status" value="1"/>
</dbReference>
<dbReference type="Pfam" id="PF13361">
    <property type="entry name" value="UvrD_C"/>
    <property type="match status" value="2"/>
</dbReference>
<evidence type="ECO:0000313" key="20">
    <source>
        <dbReference type="Proteomes" id="UP000199086"/>
    </source>
</evidence>
<dbReference type="CDD" id="cd17932">
    <property type="entry name" value="DEXQc_UvrD"/>
    <property type="match status" value="1"/>
</dbReference>
<protein>
    <recommendedName>
        <fullName evidence="13">DNA 3'-5' helicase</fullName>
        <ecNumber evidence="13">5.6.2.4</ecNumber>
    </recommendedName>
</protein>
<dbReference type="InterPro" id="IPR011335">
    <property type="entry name" value="Restrct_endonuc-II-like"/>
</dbReference>
<dbReference type="STRING" id="1577474.GA0111570_105131"/>
<keyword evidence="4" id="KW-0227">DNA damage</keyword>
<dbReference type="InterPro" id="IPR011604">
    <property type="entry name" value="PDDEXK-like_dom_sf"/>
</dbReference>
<dbReference type="EMBL" id="FMYF01000005">
    <property type="protein sequence ID" value="SDB85949.1"/>
    <property type="molecule type" value="Genomic_DNA"/>
</dbReference>
<keyword evidence="8 15" id="KW-0067">ATP-binding</keyword>
<dbReference type="GO" id="GO:0043138">
    <property type="term" value="F:3'-5' DNA helicase activity"/>
    <property type="evidence" value="ECO:0007669"/>
    <property type="project" value="UniProtKB-EC"/>
</dbReference>
<dbReference type="Pfam" id="PF00580">
    <property type="entry name" value="UvrD-helicase"/>
    <property type="match status" value="1"/>
</dbReference>
<keyword evidence="5 15" id="KW-0378">Hydrolase</keyword>
<dbReference type="EC" id="5.6.2.4" evidence="13"/>
<evidence type="ECO:0000259" key="18">
    <source>
        <dbReference type="PROSITE" id="PS51217"/>
    </source>
</evidence>
<feature type="domain" description="UvrD-like helicase C-terminal" evidence="18">
    <location>
        <begin position="348"/>
        <end position="633"/>
    </location>
</feature>
<dbReference type="AlphaFoldDB" id="A0A1G6GVD6"/>
<evidence type="ECO:0000256" key="5">
    <source>
        <dbReference type="ARBA" id="ARBA00022801"/>
    </source>
</evidence>
<dbReference type="Pfam" id="PF12705">
    <property type="entry name" value="PDDEXK_1"/>
    <property type="match status" value="1"/>
</dbReference>
<evidence type="ECO:0000256" key="4">
    <source>
        <dbReference type="ARBA" id="ARBA00022763"/>
    </source>
</evidence>
<evidence type="ECO:0000256" key="2">
    <source>
        <dbReference type="ARBA" id="ARBA00022722"/>
    </source>
</evidence>
<comment type="similarity">
    <text evidence="1">Belongs to the helicase family. UvrD subfamily.</text>
</comment>
<dbReference type="InterPro" id="IPR014017">
    <property type="entry name" value="DNA_helicase_UvrD-like_C"/>
</dbReference>
<evidence type="ECO:0000256" key="10">
    <source>
        <dbReference type="ARBA" id="ARBA00023204"/>
    </source>
</evidence>
<dbReference type="InterPro" id="IPR027417">
    <property type="entry name" value="P-loop_NTPase"/>
</dbReference>
<evidence type="ECO:0000256" key="15">
    <source>
        <dbReference type="PROSITE-ProRule" id="PRU00560"/>
    </source>
</evidence>
<dbReference type="GO" id="GO:0005829">
    <property type="term" value="C:cytosol"/>
    <property type="evidence" value="ECO:0007669"/>
    <property type="project" value="TreeGrafter"/>
</dbReference>
<dbReference type="SUPFAM" id="SSF52980">
    <property type="entry name" value="Restriction endonuclease-like"/>
    <property type="match status" value="1"/>
</dbReference>